<dbReference type="PANTHER" id="PTHR31859:SF1">
    <property type="entry name" value="TETRATRICOPEPTIDE REPEAT PROTEIN 39C"/>
    <property type="match status" value="1"/>
</dbReference>
<evidence type="ECO:0000313" key="2">
    <source>
        <dbReference type="Proteomes" id="UP000253551"/>
    </source>
</evidence>
<sequence length="626" mass="70892">MASTCSEQKRIEEITSVLKNEIKGFPSPKRFIPSEPELKKTTGDLRQCGANLNKKKKASLSKCLLMPTPPTLDENIMQGFNLLLNNQFMAAKMLFEQKSNEDPLSALAVTHSLIAVMTSSEQDQTMALNALNTTYDIANTQIDLAKTSSKLTDYIPGYLKKMQRPQAYPANGVLRAHVLKAECCLQIAILQLLQESMIGYVKCGLNLRRAYSSYSFVWQEYKKMGTDHLAIMDSDTLSGVRFGIGSVHLVLSALPAKILKAISAFGWKPDRQLGFALLNECAQMRRVRSPMATMMLLAYYVSAISFAPQIMTDVYKKTAMDTLLDAQKEHPDSVVYLYFAGRMARQSLDLPLSTQSFLYATQVSQNEWAELAVTNACRFEIAMNHMITGNWQQAANAFAYLTQQQYWSAAFCHYAQGACYDMMGDRAQAVLLFAQIPYLAGKKLSDIDTYVLRKVTMFQQSGYQNLHFFSPLLEFMCIWNLFTYMSPELLILSLNRIQTALASIQKAEQAEQEERMKEIAPDAPVPNYFDERACLLVIKSSMLNALGRAEDITLDINWVIDHKEHISQDTWTVPYALWEAGISCQSMNLKQKCRQVWEMALDHGKHDFEHRLAIRLNLALTRLEEE</sequence>
<dbReference type="InterPro" id="IPR019412">
    <property type="entry name" value="IML2/TPR_39"/>
</dbReference>
<dbReference type="OrthoDB" id="43460at2759"/>
<dbReference type="PANTHER" id="PTHR31859">
    <property type="entry name" value="TETRATRICOPEPTIDE REPEAT PROTEIN 39 FAMILY MEMBER"/>
    <property type="match status" value="1"/>
</dbReference>
<reference evidence="1 2" key="1">
    <citation type="journal article" date="2018" name="G3 (Bethesda)">
        <title>Phylogenetic and Phylogenomic Definition of Rhizopus Species.</title>
        <authorList>
            <person name="Gryganskyi A.P."/>
            <person name="Golan J."/>
            <person name="Dolatabadi S."/>
            <person name="Mondo S."/>
            <person name="Robb S."/>
            <person name="Idnurm A."/>
            <person name="Muszewska A."/>
            <person name="Steczkiewicz K."/>
            <person name="Masonjones S."/>
            <person name="Liao H.L."/>
            <person name="Gajdeczka M.T."/>
            <person name="Anike F."/>
            <person name="Vuek A."/>
            <person name="Anishchenko I.M."/>
            <person name="Voigt K."/>
            <person name="de Hoog G.S."/>
            <person name="Smith M.E."/>
            <person name="Heitman J."/>
            <person name="Vilgalys R."/>
            <person name="Stajich J.E."/>
        </authorList>
    </citation>
    <scope>NUCLEOTIDE SEQUENCE [LARGE SCALE GENOMIC DNA]</scope>
    <source>
        <strain evidence="1 2">LSU 92-RS-03</strain>
    </source>
</reference>
<dbReference type="AlphaFoldDB" id="A0A367JQG0"/>
<comment type="caution">
    <text evidence="1">The sequence shown here is derived from an EMBL/GenBank/DDBJ whole genome shotgun (WGS) entry which is preliminary data.</text>
</comment>
<name>A0A367JQG0_RHIST</name>
<protein>
    <submittedName>
        <fullName evidence="1">Tetratricopeptide repeat protein 39B</fullName>
    </submittedName>
</protein>
<dbReference type="Proteomes" id="UP000253551">
    <property type="component" value="Unassembled WGS sequence"/>
</dbReference>
<accession>A0A367JQG0</accession>
<organism evidence="1 2">
    <name type="scientific">Rhizopus stolonifer</name>
    <name type="common">Rhizopus nigricans</name>
    <dbReference type="NCBI Taxonomy" id="4846"/>
    <lineage>
        <taxon>Eukaryota</taxon>
        <taxon>Fungi</taxon>
        <taxon>Fungi incertae sedis</taxon>
        <taxon>Mucoromycota</taxon>
        <taxon>Mucoromycotina</taxon>
        <taxon>Mucoromycetes</taxon>
        <taxon>Mucorales</taxon>
        <taxon>Mucorineae</taxon>
        <taxon>Rhizopodaceae</taxon>
        <taxon>Rhizopus</taxon>
    </lineage>
</organism>
<gene>
    <name evidence="1" type="primary">TTC39B_2</name>
    <name evidence="1" type="ORF">CU098_007411</name>
</gene>
<dbReference type="EMBL" id="PJQM01002882">
    <property type="protein sequence ID" value="RCH92168.1"/>
    <property type="molecule type" value="Genomic_DNA"/>
</dbReference>
<keyword evidence="2" id="KW-1185">Reference proteome</keyword>
<dbReference type="Pfam" id="PF10300">
    <property type="entry name" value="Iml2-TPR_39"/>
    <property type="match status" value="1"/>
</dbReference>
<evidence type="ECO:0000313" key="1">
    <source>
        <dbReference type="EMBL" id="RCH92168.1"/>
    </source>
</evidence>
<proteinExistence type="predicted"/>